<protein>
    <submittedName>
        <fullName evidence="1">Uncharacterized protein</fullName>
    </submittedName>
</protein>
<sequence length="46" mass="5157">MCICCREGSARCGRSWCPLFARMAGLNGPSCLYLRSCVYTDVKNYT</sequence>
<dbReference type="EMBL" id="CP012606">
    <property type="protein sequence ID" value="ANH75654.1"/>
    <property type="molecule type" value="Genomic_DNA"/>
</dbReference>
<name>A0AAC9FTD0_9RALS</name>
<evidence type="ECO:0000313" key="1">
    <source>
        <dbReference type="EMBL" id="ANH75654.1"/>
    </source>
</evidence>
<reference evidence="1 2" key="1">
    <citation type="submission" date="2015-09" db="EMBL/GenBank/DDBJ databases">
        <authorList>
            <person name="Xu Y."/>
            <person name="Nagy A."/>
            <person name="Liu N.T."/>
            <person name="Nou X."/>
        </authorList>
    </citation>
    <scope>NUCLEOTIDE SEQUENCE [LARGE SCALE GENOMIC DNA]</scope>
    <source>
        <strain evidence="1 2">FC1138</strain>
    </source>
</reference>
<gene>
    <name evidence="1" type="ORF">ACS15_4699</name>
</gene>
<dbReference type="AlphaFoldDB" id="A0AAC9FTD0"/>
<accession>A0AAC9FTD0</accession>
<proteinExistence type="predicted"/>
<dbReference type="KEGG" id="rin:ACS15_4699"/>
<evidence type="ECO:0000313" key="2">
    <source>
        <dbReference type="Proteomes" id="UP000077927"/>
    </source>
</evidence>
<organism evidence="1 2">
    <name type="scientific">Ralstonia insidiosa</name>
    <dbReference type="NCBI Taxonomy" id="190721"/>
    <lineage>
        <taxon>Bacteria</taxon>
        <taxon>Pseudomonadati</taxon>
        <taxon>Pseudomonadota</taxon>
        <taxon>Betaproteobacteria</taxon>
        <taxon>Burkholderiales</taxon>
        <taxon>Burkholderiaceae</taxon>
        <taxon>Ralstonia</taxon>
    </lineage>
</organism>
<dbReference type="Proteomes" id="UP000077927">
    <property type="component" value="Chromosome 2"/>
</dbReference>